<dbReference type="SUPFAM" id="SSF56219">
    <property type="entry name" value="DNase I-like"/>
    <property type="match status" value="1"/>
</dbReference>
<feature type="domain" description="Endonuclease/exonuclease/phosphatase" evidence="1">
    <location>
        <begin position="9"/>
        <end position="220"/>
    </location>
</feature>
<evidence type="ECO:0000259" key="1">
    <source>
        <dbReference type="Pfam" id="PF03372"/>
    </source>
</evidence>
<accession>A0ABV3RQW7</accession>
<proteinExistence type="predicted"/>
<evidence type="ECO:0000313" key="2">
    <source>
        <dbReference type="EMBL" id="MEW9920957.1"/>
    </source>
</evidence>
<keyword evidence="2" id="KW-0378">Hydrolase</keyword>
<dbReference type="InterPro" id="IPR036691">
    <property type="entry name" value="Endo/exonu/phosph_ase_sf"/>
</dbReference>
<reference evidence="2 3" key="1">
    <citation type="submission" date="2024-07" db="EMBL/GenBank/DDBJ databases">
        <title>Marimonas sp.nov., isolated from tidal-flat sediment.</title>
        <authorList>
            <person name="Jayan J.N."/>
            <person name="Lee S.S."/>
        </authorList>
    </citation>
    <scope>NUCLEOTIDE SEQUENCE [LARGE SCALE GENOMIC DNA]</scope>
    <source>
        <strain evidence="2 3">MJW-29</strain>
    </source>
</reference>
<gene>
    <name evidence="2" type="ORF">AB2B41_15185</name>
</gene>
<protein>
    <submittedName>
        <fullName evidence="2">Endonuclease/exonuclease/phosphatase family protein</fullName>
    </submittedName>
</protein>
<comment type="caution">
    <text evidence="2">The sequence shown here is derived from an EMBL/GenBank/DDBJ whole genome shotgun (WGS) entry which is preliminary data.</text>
</comment>
<dbReference type="InterPro" id="IPR005135">
    <property type="entry name" value="Endo/exonuclease/phosphatase"/>
</dbReference>
<keyword evidence="2" id="KW-0540">Nuclease</keyword>
<keyword evidence="2" id="KW-0255">Endonuclease</keyword>
<organism evidence="2 3">
    <name type="scientific">Sulfitobacter sediminis</name>
    <dbReference type="NCBI Taxonomy" id="3234186"/>
    <lineage>
        <taxon>Bacteria</taxon>
        <taxon>Pseudomonadati</taxon>
        <taxon>Pseudomonadota</taxon>
        <taxon>Alphaproteobacteria</taxon>
        <taxon>Rhodobacterales</taxon>
        <taxon>Roseobacteraceae</taxon>
        <taxon>Sulfitobacter</taxon>
    </lineage>
</organism>
<dbReference type="Gene3D" id="3.60.10.10">
    <property type="entry name" value="Endonuclease/exonuclease/phosphatase"/>
    <property type="match status" value="1"/>
</dbReference>
<dbReference type="EMBL" id="JBFNXX010000011">
    <property type="protein sequence ID" value="MEW9920957.1"/>
    <property type="molecule type" value="Genomic_DNA"/>
</dbReference>
<sequence>MTGTKLRIASYNIRKARGLDQKRNPGRTLEVINRLDADIVLLQEADKRLGMRKPALPPAMIEAETDFRLLEVSRNGVSLGWHGNAVLLRDGLEVTDVDHIELPGTEPRGAVRFHLSAGQGLTVFAAHLGLMRRDRRAQLKVLSDKAADAPHAVIAGDFNEWSKRRGLEPLAKSFDTFAPGRSFHARRPMAALDRFALSKGLELRDGGVEQGTLARIASDHLPVWTDIRVPAAPAIC</sequence>
<dbReference type="GO" id="GO:0004519">
    <property type="term" value="F:endonuclease activity"/>
    <property type="evidence" value="ECO:0007669"/>
    <property type="project" value="UniProtKB-KW"/>
</dbReference>
<keyword evidence="3" id="KW-1185">Reference proteome</keyword>
<dbReference type="RefSeq" id="WP_367878658.1">
    <property type="nucleotide sequence ID" value="NZ_JBFNXX010000011.1"/>
</dbReference>
<name>A0ABV3RQW7_9RHOB</name>
<evidence type="ECO:0000313" key="3">
    <source>
        <dbReference type="Proteomes" id="UP001556098"/>
    </source>
</evidence>
<dbReference type="Pfam" id="PF03372">
    <property type="entry name" value="Exo_endo_phos"/>
    <property type="match status" value="1"/>
</dbReference>
<dbReference type="Proteomes" id="UP001556098">
    <property type="component" value="Unassembled WGS sequence"/>
</dbReference>